<comment type="caution">
    <text evidence="2">The sequence shown here is derived from an EMBL/GenBank/DDBJ whole genome shotgun (WGS) entry which is preliminary data.</text>
</comment>
<reference evidence="2 3" key="1">
    <citation type="journal article" date="2013" name="PLoS Pathog.">
        <title>Genomic analysis of the Kiwifruit pathogen Pseudomonas syringae pv. actinidiae provides insight into the origins of an emergent plant disease.</title>
        <authorList>
            <person name="McCann H.C."/>
            <person name="Rikkerink E.H."/>
            <person name="Bertels F."/>
            <person name="Fiers M."/>
            <person name="Lu A."/>
            <person name="Rees-George J."/>
            <person name="Andersen M.T."/>
            <person name="Gleave A.P."/>
            <person name="Haubold B."/>
            <person name="Wohlers M.W."/>
            <person name="Guttman D.S."/>
            <person name="Wang P.W."/>
            <person name="Straub C."/>
            <person name="Vanneste J.L."/>
            <person name="Rainey P.B."/>
            <person name="Templeton M.D."/>
        </authorList>
    </citation>
    <scope>NUCLEOTIDE SEQUENCE [LARGE SCALE GENOMIC DNA]</scope>
    <source>
        <strain evidence="2 3">ICMP 18807</strain>
    </source>
</reference>
<dbReference type="PATRIC" id="fig|1194404.4.peg.5649"/>
<organism evidence="2 3">
    <name type="scientific">Pseudomonas syringae pv. actinidiae ICMP 18807</name>
    <dbReference type="NCBI Taxonomy" id="1194404"/>
    <lineage>
        <taxon>Bacteria</taxon>
        <taxon>Pseudomonadati</taxon>
        <taxon>Pseudomonadota</taxon>
        <taxon>Gammaproteobacteria</taxon>
        <taxon>Pseudomonadales</taxon>
        <taxon>Pseudomonadaceae</taxon>
        <taxon>Pseudomonas</taxon>
        <taxon>Pseudomonas syringae</taxon>
    </lineage>
</organism>
<feature type="non-terminal residue" evidence="2">
    <location>
        <position position="102"/>
    </location>
</feature>
<feature type="non-terminal residue" evidence="2">
    <location>
        <position position="1"/>
    </location>
</feature>
<evidence type="ECO:0000313" key="2">
    <source>
        <dbReference type="EMBL" id="EPN43635.1"/>
    </source>
</evidence>
<feature type="coiled-coil region" evidence="1">
    <location>
        <begin position="44"/>
        <end position="78"/>
    </location>
</feature>
<evidence type="ECO:0000313" key="3">
    <source>
        <dbReference type="Proteomes" id="UP000015729"/>
    </source>
</evidence>
<dbReference type="AlphaFoldDB" id="S6UXU9"/>
<sequence length="102" mass="10860">VNTAPGVKVGVCRPVRVRSMPPGVIGLVRRRQRLILPTISAWFRAELKSRMNDLQSQLDKLQRLIELKNGQLAKMQAAGAAVPPVAATQAAPDATAPANAAV</sequence>
<name>S6UXU9_PSESF</name>
<dbReference type="Proteomes" id="UP000015729">
    <property type="component" value="Unassembled WGS sequence"/>
</dbReference>
<keyword evidence="1" id="KW-0175">Coiled coil</keyword>
<evidence type="ECO:0000256" key="1">
    <source>
        <dbReference type="SAM" id="Coils"/>
    </source>
</evidence>
<proteinExistence type="predicted"/>
<accession>S6UXU9</accession>
<protein>
    <submittedName>
        <fullName evidence="2">Uncharacterized protein</fullName>
    </submittedName>
</protein>
<dbReference type="EMBL" id="AOKG01001863">
    <property type="protein sequence ID" value="EPN43635.1"/>
    <property type="molecule type" value="Genomic_DNA"/>
</dbReference>
<gene>
    <name evidence="2" type="ORF">A244_27400</name>
</gene>